<protein>
    <submittedName>
        <fullName evidence="1">Uncharacterized protein</fullName>
    </submittedName>
</protein>
<gene>
    <name evidence="1" type="ORF">O6H91_14G032700</name>
</gene>
<name>A0ACC2BMY7_DIPCM</name>
<keyword evidence="2" id="KW-1185">Reference proteome</keyword>
<proteinExistence type="predicted"/>
<sequence length="648" mass="74988">MADVWGRWKQDMRCLSAMWFSKISGDTHKQRLEGFYSSQADAYDDFRAEFLHGRMQMLESCAARLRGSTGMVWVDLGGGTAENVKMMSEVMELEAFDKIYVVDICSALCEVARQKVQRLGWTNVEIVEEDACIFKPDTEATLVTFSYSLSMIPPFMKVIDQALSYLSEDGIVGVADFYTSAKYDTPNRQHYWLQRWFWRSVFDLDGIDLGPDRRQYLEHSLEPVFEFNGRGKIPYVPVLRAPYYVWIGRRINSEKVDLSRFPIRASDDLEGKRPSQFPTTFLYSLSWEDPREDEKVLQITRNDTVLTLTSGGCNALDLVLQGAELVVSVDINPAQSYLLELKRIAIMRLPFGDVWLMFGEGVHPKFLQLFQKEIAPFLSQGAANFWRRKSRYFRKGLYYQGGMGRLIRAVRALAKVTRKEQWIECLVNAPTLEKQKDLWFATAGKWLTQTSKITRLLAYVVTNRLVLWYCAGVCKGQLNHIYKEDTIYNYIVRCLNSTVASSHLRDSNYFYRCCLTGKFVPHCCPRYLERENFEKLKIELASRACLLIRTGSFVEELKKRMYTKVILMDHVDWLDQTDIDILCEALKEHVKPGGRVIWRSASRAPHYAKSITDAGFTVRQISTNDSYMDRVNMYASFHVAVRNRHNLQ</sequence>
<reference evidence="2" key="1">
    <citation type="journal article" date="2024" name="Proc. Natl. Acad. Sci. U.S.A.">
        <title>Extraordinary preservation of gene collinearity over three hundred million years revealed in homosporous lycophytes.</title>
        <authorList>
            <person name="Li C."/>
            <person name="Wickell D."/>
            <person name="Kuo L.Y."/>
            <person name="Chen X."/>
            <person name="Nie B."/>
            <person name="Liao X."/>
            <person name="Peng D."/>
            <person name="Ji J."/>
            <person name="Jenkins J."/>
            <person name="Williams M."/>
            <person name="Shu S."/>
            <person name="Plott C."/>
            <person name="Barry K."/>
            <person name="Rajasekar S."/>
            <person name="Grimwood J."/>
            <person name="Han X."/>
            <person name="Sun S."/>
            <person name="Hou Z."/>
            <person name="He W."/>
            <person name="Dai G."/>
            <person name="Sun C."/>
            <person name="Schmutz J."/>
            <person name="Leebens-Mack J.H."/>
            <person name="Li F.W."/>
            <person name="Wang L."/>
        </authorList>
    </citation>
    <scope>NUCLEOTIDE SEQUENCE [LARGE SCALE GENOMIC DNA]</scope>
    <source>
        <strain evidence="2">cv. PW_Plant_1</strain>
    </source>
</reference>
<evidence type="ECO:0000313" key="2">
    <source>
        <dbReference type="Proteomes" id="UP001162992"/>
    </source>
</evidence>
<organism evidence="1 2">
    <name type="scientific">Diphasiastrum complanatum</name>
    <name type="common">Issler's clubmoss</name>
    <name type="synonym">Lycopodium complanatum</name>
    <dbReference type="NCBI Taxonomy" id="34168"/>
    <lineage>
        <taxon>Eukaryota</taxon>
        <taxon>Viridiplantae</taxon>
        <taxon>Streptophyta</taxon>
        <taxon>Embryophyta</taxon>
        <taxon>Tracheophyta</taxon>
        <taxon>Lycopodiopsida</taxon>
        <taxon>Lycopodiales</taxon>
        <taxon>Lycopodiaceae</taxon>
        <taxon>Lycopodioideae</taxon>
        <taxon>Diphasiastrum</taxon>
    </lineage>
</organism>
<dbReference type="Proteomes" id="UP001162992">
    <property type="component" value="Chromosome 14"/>
</dbReference>
<accession>A0ACC2BMY7</accession>
<comment type="caution">
    <text evidence="1">The sequence shown here is derived from an EMBL/GenBank/DDBJ whole genome shotgun (WGS) entry which is preliminary data.</text>
</comment>
<evidence type="ECO:0000313" key="1">
    <source>
        <dbReference type="EMBL" id="KAJ7531111.1"/>
    </source>
</evidence>
<dbReference type="EMBL" id="CM055105">
    <property type="protein sequence ID" value="KAJ7531111.1"/>
    <property type="molecule type" value="Genomic_DNA"/>
</dbReference>